<dbReference type="EMBL" id="CCYA01000276">
    <property type="protein sequence ID" value="CEH19044.1"/>
    <property type="molecule type" value="Genomic_DNA"/>
</dbReference>
<sequence>MEELERFLRETDPDWPGDDDEEALGADVRTTPRPSSSTFDDDFDDFLRRLRIRAHARKRCKISTRRCDVCAKRPSG</sequence>
<keyword evidence="3" id="KW-1185">Reference proteome</keyword>
<proteinExistence type="predicted"/>
<dbReference type="Proteomes" id="UP000054845">
    <property type="component" value="Unassembled WGS sequence"/>
</dbReference>
<feature type="compositionally biased region" description="Basic and acidic residues" evidence="1">
    <location>
        <begin position="1"/>
        <end position="12"/>
    </location>
</feature>
<name>A0A0P1BQ65_9BASI</name>
<evidence type="ECO:0000313" key="2">
    <source>
        <dbReference type="EMBL" id="CEH19044.1"/>
    </source>
</evidence>
<organism evidence="2 3">
    <name type="scientific">Ceraceosorus bombacis</name>
    <dbReference type="NCBI Taxonomy" id="401625"/>
    <lineage>
        <taxon>Eukaryota</taxon>
        <taxon>Fungi</taxon>
        <taxon>Dikarya</taxon>
        <taxon>Basidiomycota</taxon>
        <taxon>Ustilaginomycotina</taxon>
        <taxon>Exobasidiomycetes</taxon>
        <taxon>Ceraceosorales</taxon>
        <taxon>Ceraceosoraceae</taxon>
        <taxon>Ceraceosorus</taxon>
    </lineage>
</organism>
<feature type="region of interest" description="Disordered" evidence="1">
    <location>
        <begin position="1"/>
        <end position="42"/>
    </location>
</feature>
<feature type="compositionally biased region" description="Acidic residues" evidence="1">
    <location>
        <begin position="13"/>
        <end position="24"/>
    </location>
</feature>
<dbReference type="AlphaFoldDB" id="A0A0P1BQ65"/>
<reference evidence="2 3" key="1">
    <citation type="submission" date="2014-09" db="EMBL/GenBank/DDBJ databases">
        <authorList>
            <person name="Magalhaes I.L.F."/>
            <person name="Oliveira U."/>
            <person name="Santos F.R."/>
            <person name="Vidigal T.H.D.A."/>
            <person name="Brescovit A.D."/>
            <person name="Santos A.J."/>
        </authorList>
    </citation>
    <scope>NUCLEOTIDE SEQUENCE [LARGE SCALE GENOMIC DNA]</scope>
</reference>
<protein>
    <submittedName>
        <fullName evidence="2">Uncharacterized protein</fullName>
    </submittedName>
</protein>
<evidence type="ECO:0000256" key="1">
    <source>
        <dbReference type="SAM" id="MobiDB-lite"/>
    </source>
</evidence>
<feature type="compositionally biased region" description="Low complexity" evidence="1">
    <location>
        <begin position="29"/>
        <end position="38"/>
    </location>
</feature>
<accession>A0A0P1BQ65</accession>
<evidence type="ECO:0000313" key="3">
    <source>
        <dbReference type="Proteomes" id="UP000054845"/>
    </source>
</evidence>